<evidence type="ECO:0000313" key="1">
    <source>
        <dbReference type="EMBL" id="MBM6757389.1"/>
    </source>
</evidence>
<protein>
    <submittedName>
        <fullName evidence="1">DUF1320 domain-containing protein</fullName>
    </submittedName>
</protein>
<comment type="caution">
    <text evidence="1">The sequence shown here is derived from an EMBL/GenBank/DDBJ whole genome shotgun (WGS) entry which is preliminary data.</text>
</comment>
<keyword evidence="2" id="KW-1185">Reference proteome</keyword>
<dbReference type="EMBL" id="JACJJW010000002">
    <property type="protein sequence ID" value="MBM6757389.1"/>
    <property type="molecule type" value="Genomic_DNA"/>
</dbReference>
<dbReference type="RefSeq" id="WP_204474051.1">
    <property type="nucleotide sequence ID" value="NZ_JACJJW010000002.1"/>
</dbReference>
<reference evidence="1 2" key="1">
    <citation type="journal article" date="2021" name="Sci. Rep.">
        <title>The distribution of antibiotic resistance genes in chicken gut microbiota commensals.</title>
        <authorList>
            <person name="Juricova H."/>
            <person name="Matiasovicova J."/>
            <person name="Kubasova T."/>
            <person name="Cejkova D."/>
            <person name="Rychlik I."/>
        </authorList>
    </citation>
    <scope>NUCLEOTIDE SEQUENCE [LARGE SCALE GENOMIC DNA]</scope>
    <source>
        <strain evidence="1 2">An801</strain>
    </source>
</reference>
<dbReference type="Proteomes" id="UP000703295">
    <property type="component" value="Unassembled WGS sequence"/>
</dbReference>
<sequence length="142" mass="16021">MAYLTTEDMYTHIYQENIETISHGDEAIMLSAIDAAIEEASGYLTKYDTQAIFSATGSARNAILLLFVKDIAAWHFVNLCNAGVDLELREKRYNRAIEWLENNQNRNNPNLPAKPDSTDCGHAPGCSCQMDYGSNRKRDNHF</sequence>
<organism evidence="1 2">
    <name type="scientific">Bacteroides mediterraneensis</name>
    <dbReference type="NCBI Taxonomy" id="1841856"/>
    <lineage>
        <taxon>Bacteria</taxon>
        <taxon>Pseudomonadati</taxon>
        <taxon>Bacteroidota</taxon>
        <taxon>Bacteroidia</taxon>
        <taxon>Bacteroidales</taxon>
        <taxon>Bacteroidaceae</taxon>
        <taxon>Bacteroides</taxon>
    </lineage>
</organism>
<proteinExistence type="predicted"/>
<accession>A0ABS2ES71</accession>
<name>A0ABS2ES71_9BACE</name>
<gene>
    <name evidence="1" type="ORF">H6A31_01545</name>
</gene>
<evidence type="ECO:0000313" key="2">
    <source>
        <dbReference type="Proteomes" id="UP000703295"/>
    </source>
</evidence>